<evidence type="ECO:0000313" key="3">
    <source>
        <dbReference type="Proteomes" id="UP000777482"/>
    </source>
</evidence>
<keyword evidence="3" id="KW-1185">Reference proteome</keyword>
<dbReference type="AlphaFoldDB" id="A0A9P7B2N0"/>
<proteinExistence type="predicted"/>
<feature type="region of interest" description="Disordered" evidence="1">
    <location>
        <begin position="144"/>
        <end position="180"/>
    </location>
</feature>
<reference evidence="2 3" key="1">
    <citation type="submission" date="2020-11" db="EMBL/GenBank/DDBJ databases">
        <title>Kefir isolates.</title>
        <authorList>
            <person name="Marcisauskas S."/>
            <person name="Kim Y."/>
            <person name="Blasche S."/>
        </authorList>
    </citation>
    <scope>NUCLEOTIDE SEQUENCE [LARGE SCALE GENOMIC DNA]</scope>
    <source>
        <strain evidence="2 3">KR</strain>
    </source>
</reference>
<name>A0A9P7B2N0_RHOMI</name>
<accession>A0A9P7B2N0</accession>
<sequence>MWPSWLHCRKGRSGRDLEAPPAAAAAAAAARRRSLPPPAPQLTDRCGLAGDATEHPVPSLPLPWRGLTRARSSGRGESKLDFGVLVVGPQVRARARHGCPISQSATDLSAVVASHPFNESFAAQQQIKASKKKKRGRHVDFMEEISEGLGEDEDEEGYDDNGGAALLSGAVTPAKRARAM</sequence>
<feature type="compositionally biased region" description="Acidic residues" evidence="1">
    <location>
        <begin position="144"/>
        <end position="159"/>
    </location>
</feature>
<dbReference type="EMBL" id="PUHQ01000131">
    <property type="protein sequence ID" value="KAG0655033.1"/>
    <property type="molecule type" value="Genomic_DNA"/>
</dbReference>
<dbReference type="Proteomes" id="UP000777482">
    <property type="component" value="Unassembled WGS sequence"/>
</dbReference>
<evidence type="ECO:0000256" key="1">
    <source>
        <dbReference type="SAM" id="MobiDB-lite"/>
    </source>
</evidence>
<comment type="caution">
    <text evidence="2">The sequence shown here is derived from an EMBL/GenBank/DDBJ whole genome shotgun (WGS) entry which is preliminary data.</text>
</comment>
<protein>
    <submittedName>
        <fullName evidence="2">Uncharacterized protein</fullName>
    </submittedName>
</protein>
<organism evidence="2 3">
    <name type="scientific">Rhodotorula mucilaginosa</name>
    <name type="common">Yeast</name>
    <name type="synonym">Rhodotorula rubra</name>
    <dbReference type="NCBI Taxonomy" id="5537"/>
    <lineage>
        <taxon>Eukaryota</taxon>
        <taxon>Fungi</taxon>
        <taxon>Dikarya</taxon>
        <taxon>Basidiomycota</taxon>
        <taxon>Pucciniomycotina</taxon>
        <taxon>Microbotryomycetes</taxon>
        <taxon>Sporidiobolales</taxon>
        <taxon>Sporidiobolaceae</taxon>
        <taxon>Rhodotorula</taxon>
    </lineage>
</organism>
<feature type="region of interest" description="Disordered" evidence="1">
    <location>
        <begin position="9"/>
        <end position="42"/>
    </location>
</feature>
<gene>
    <name evidence="2" type="ORF">C6P46_001279</name>
</gene>
<evidence type="ECO:0000313" key="2">
    <source>
        <dbReference type="EMBL" id="KAG0655033.1"/>
    </source>
</evidence>
<feature type="compositionally biased region" description="Low complexity" evidence="1">
    <location>
        <begin position="19"/>
        <end position="29"/>
    </location>
</feature>